<dbReference type="AlphaFoldDB" id="A0A0E0HRA1"/>
<proteinExistence type="predicted"/>
<dbReference type="EnsemblPlants" id="ONIVA06G18700.1">
    <property type="protein sequence ID" value="ONIVA06G18700.1"/>
    <property type="gene ID" value="ONIVA06G18700"/>
</dbReference>
<dbReference type="HOGENOM" id="CLU_1828436_0_0_1"/>
<reference evidence="1" key="1">
    <citation type="submission" date="2015-04" db="UniProtKB">
        <authorList>
            <consortium name="EnsemblPlants"/>
        </authorList>
    </citation>
    <scope>IDENTIFICATION</scope>
    <source>
        <strain evidence="1">SL10</strain>
    </source>
</reference>
<evidence type="ECO:0000313" key="1">
    <source>
        <dbReference type="EnsemblPlants" id="ONIVA06G18700.1"/>
    </source>
</evidence>
<accession>A0A0E0HRA1</accession>
<sequence length="141" mass="16318">MEVCQSLCRSKRNVKPCIPVEQVIIFFRMENPLIQRPIRHVLVGKKPVWSLSTKASEFDKMDVVDTTNDRYLRAELFLSLAYALQLLHSNTTAVWECTKIHRSKPSLTKLVTEVACRILELPVSEPHWCSGYCLQKSIIFR</sequence>
<reference evidence="1" key="2">
    <citation type="submission" date="2018-04" db="EMBL/GenBank/DDBJ databases">
        <title>OnivRS2 (Oryza nivara Reference Sequence Version 2).</title>
        <authorList>
            <person name="Zhang J."/>
            <person name="Kudrna D."/>
            <person name="Lee S."/>
            <person name="Talag J."/>
            <person name="Rajasekar S."/>
            <person name="Welchert J."/>
            <person name="Hsing Y.-I."/>
            <person name="Wing R.A."/>
        </authorList>
    </citation>
    <scope>NUCLEOTIDE SEQUENCE [LARGE SCALE GENOMIC DNA]</scope>
    <source>
        <strain evidence="1">SL10</strain>
    </source>
</reference>
<evidence type="ECO:0000313" key="2">
    <source>
        <dbReference type="Proteomes" id="UP000006591"/>
    </source>
</evidence>
<keyword evidence="2" id="KW-1185">Reference proteome</keyword>
<name>A0A0E0HRA1_ORYNI</name>
<dbReference type="Gramene" id="ONIVA06G18700.1">
    <property type="protein sequence ID" value="ONIVA06G18700.1"/>
    <property type="gene ID" value="ONIVA06G18700"/>
</dbReference>
<organism evidence="1">
    <name type="scientific">Oryza nivara</name>
    <name type="common">Indian wild rice</name>
    <name type="synonym">Oryza sativa f. spontanea</name>
    <dbReference type="NCBI Taxonomy" id="4536"/>
    <lineage>
        <taxon>Eukaryota</taxon>
        <taxon>Viridiplantae</taxon>
        <taxon>Streptophyta</taxon>
        <taxon>Embryophyta</taxon>
        <taxon>Tracheophyta</taxon>
        <taxon>Spermatophyta</taxon>
        <taxon>Magnoliopsida</taxon>
        <taxon>Liliopsida</taxon>
        <taxon>Poales</taxon>
        <taxon>Poaceae</taxon>
        <taxon>BOP clade</taxon>
        <taxon>Oryzoideae</taxon>
        <taxon>Oryzeae</taxon>
        <taxon>Oryzinae</taxon>
        <taxon>Oryza</taxon>
    </lineage>
</organism>
<protein>
    <submittedName>
        <fullName evidence="1">Uncharacterized protein</fullName>
    </submittedName>
</protein>
<dbReference type="Proteomes" id="UP000006591">
    <property type="component" value="Chromosome 6"/>
</dbReference>